<proteinExistence type="predicted"/>
<name>A0A0N4ZNZ7_PARTI</name>
<feature type="compositionally biased region" description="Low complexity" evidence="1">
    <location>
        <begin position="51"/>
        <end position="60"/>
    </location>
</feature>
<organism evidence="2 3">
    <name type="scientific">Parastrongyloides trichosuri</name>
    <name type="common">Possum-specific nematode worm</name>
    <dbReference type="NCBI Taxonomy" id="131310"/>
    <lineage>
        <taxon>Eukaryota</taxon>
        <taxon>Metazoa</taxon>
        <taxon>Ecdysozoa</taxon>
        <taxon>Nematoda</taxon>
        <taxon>Chromadorea</taxon>
        <taxon>Rhabditida</taxon>
        <taxon>Tylenchina</taxon>
        <taxon>Panagrolaimomorpha</taxon>
        <taxon>Strongyloidoidea</taxon>
        <taxon>Strongyloididae</taxon>
        <taxon>Parastrongyloides</taxon>
    </lineage>
</organism>
<evidence type="ECO:0000313" key="3">
    <source>
        <dbReference type="WBParaSite" id="PTRK_0001026000.1"/>
    </source>
</evidence>
<feature type="region of interest" description="Disordered" evidence="1">
    <location>
        <begin position="34"/>
        <end position="132"/>
    </location>
</feature>
<evidence type="ECO:0000256" key="1">
    <source>
        <dbReference type="SAM" id="MobiDB-lite"/>
    </source>
</evidence>
<feature type="compositionally biased region" description="Basic and acidic residues" evidence="1">
    <location>
        <begin position="75"/>
        <end position="84"/>
    </location>
</feature>
<dbReference type="STRING" id="131310.A0A0N4ZNZ7"/>
<dbReference type="Proteomes" id="UP000038045">
    <property type="component" value="Unplaced"/>
</dbReference>
<protein>
    <submittedName>
        <fullName evidence="3">GIT domain-containing protein</fullName>
    </submittedName>
</protein>
<reference evidence="3" key="1">
    <citation type="submission" date="2017-02" db="UniProtKB">
        <authorList>
            <consortium name="WormBaseParasite"/>
        </authorList>
    </citation>
    <scope>IDENTIFICATION</scope>
</reference>
<keyword evidence="2" id="KW-1185">Reference proteome</keyword>
<sequence>MPTQNGDQFVEAVRPALEALLSDLQLTTEVLRKASQRNIEDTQSMNRLETSQRSRSSSRQNINHDQDIDPIYQEQHLRTIRESKSATPRHGLDNLEQLLNDYSDKRRSKTEPDHRESSVASNSRVHLDDTKR</sequence>
<feature type="compositionally biased region" description="Basic and acidic residues" evidence="1">
    <location>
        <begin position="102"/>
        <end position="117"/>
    </location>
</feature>
<accession>A0A0N4ZNZ7</accession>
<dbReference type="AlphaFoldDB" id="A0A0N4ZNZ7"/>
<dbReference type="WBParaSite" id="PTRK_0001026000.1">
    <property type="protein sequence ID" value="PTRK_0001026000.1"/>
    <property type="gene ID" value="PTRK_0001026000"/>
</dbReference>
<evidence type="ECO:0000313" key="2">
    <source>
        <dbReference type="Proteomes" id="UP000038045"/>
    </source>
</evidence>